<reference evidence="9 10" key="1">
    <citation type="submission" date="2020-08" db="EMBL/GenBank/DDBJ databases">
        <title>Genomic Encyclopedia of Archaeal and Bacterial Type Strains, Phase II (KMG-II): from individual species to whole genera.</title>
        <authorList>
            <person name="Goeker M."/>
        </authorList>
    </citation>
    <scope>NUCLEOTIDE SEQUENCE [LARGE SCALE GENOMIC DNA]</scope>
    <source>
        <strain evidence="9 10">5AG</strain>
    </source>
</reference>
<dbReference type="InterPro" id="IPR002327">
    <property type="entry name" value="Cyt_c_1A/1B"/>
</dbReference>
<comment type="caution">
    <text evidence="9">The sequence shown here is derived from an EMBL/GenBank/DDBJ whole genome shotgun (WGS) entry which is preliminary data.</text>
</comment>
<evidence type="ECO:0000256" key="5">
    <source>
        <dbReference type="ARBA" id="ARBA00023004"/>
    </source>
</evidence>
<sequence length="136" mass="14400">MARLLPPSQRRLLTGIALSAALVAPPAAADDADRIQGERLFRSQCVGCHSLAPGVHIAGPSLNGLIGRPAGSLPGFGYSATLEAADFDWNAETLDAFLAAPAEFLPGNRMVLWGLAERPRRQIIRYLEALAADAEP</sequence>
<evidence type="ECO:0000256" key="4">
    <source>
        <dbReference type="ARBA" id="ARBA00022982"/>
    </source>
</evidence>
<evidence type="ECO:0000256" key="7">
    <source>
        <dbReference type="SAM" id="SignalP"/>
    </source>
</evidence>
<dbReference type="PROSITE" id="PS51007">
    <property type="entry name" value="CYTC"/>
    <property type="match status" value="1"/>
</dbReference>
<evidence type="ECO:0000256" key="1">
    <source>
        <dbReference type="ARBA" id="ARBA00022448"/>
    </source>
</evidence>
<dbReference type="EMBL" id="JACHZF010000006">
    <property type="protein sequence ID" value="MBB3330129.1"/>
    <property type="molecule type" value="Genomic_DNA"/>
</dbReference>
<dbReference type="GO" id="GO:0020037">
    <property type="term" value="F:heme binding"/>
    <property type="evidence" value="ECO:0007669"/>
    <property type="project" value="InterPro"/>
</dbReference>
<keyword evidence="2 6" id="KW-0349">Heme</keyword>
<dbReference type="RefSeq" id="WP_183330253.1">
    <property type="nucleotide sequence ID" value="NZ_JACHZF010000006.1"/>
</dbReference>
<dbReference type="PANTHER" id="PTHR11961">
    <property type="entry name" value="CYTOCHROME C"/>
    <property type="match status" value="1"/>
</dbReference>
<evidence type="ECO:0000313" key="9">
    <source>
        <dbReference type="EMBL" id="MBB3330129.1"/>
    </source>
</evidence>
<evidence type="ECO:0000259" key="8">
    <source>
        <dbReference type="PROSITE" id="PS51007"/>
    </source>
</evidence>
<accession>A0A7W5K1E0</accession>
<keyword evidence="5 6" id="KW-0408">Iron</keyword>
<protein>
    <submittedName>
        <fullName evidence="9">Cytochrome c</fullName>
    </submittedName>
</protein>
<proteinExistence type="predicted"/>
<keyword evidence="10" id="KW-1185">Reference proteome</keyword>
<dbReference type="InterPro" id="IPR009056">
    <property type="entry name" value="Cyt_c-like_dom"/>
</dbReference>
<dbReference type="SUPFAM" id="SSF46626">
    <property type="entry name" value="Cytochrome c"/>
    <property type="match status" value="1"/>
</dbReference>
<feature type="domain" description="Cytochrome c" evidence="8">
    <location>
        <begin position="32"/>
        <end position="131"/>
    </location>
</feature>
<name>A0A7W5K1E0_9GAMM</name>
<gene>
    <name evidence="9" type="ORF">BDK63_000977</name>
</gene>
<keyword evidence="7" id="KW-0732">Signal</keyword>
<evidence type="ECO:0000256" key="3">
    <source>
        <dbReference type="ARBA" id="ARBA00022723"/>
    </source>
</evidence>
<evidence type="ECO:0000256" key="6">
    <source>
        <dbReference type="PROSITE-ProRule" id="PRU00433"/>
    </source>
</evidence>
<evidence type="ECO:0000256" key="2">
    <source>
        <dbReference type="ARBA" id="ARBA00022617"/>
    </source>
</evidence>
<dbReference type="GO" id="GO:0009055">
    <property type="term" value="F:electron transfer activity"/>
    <property type="evidence" value="ECO:0007669"/>
    <property type="project" value="InterPro"/>
</dbReference>
<dbReference type="AlphaFoldDB" id="A0A7W5K1E0"/>
<dbReference type="GO" id="GO:0046872">
    <property type="term" value="F:metal ion binding"/>
    <property type="evidence" value="ECO:0007669"/>
    <property type="project" value="UniProtKB-KW"/>
</dbReference>
<keyword evidence="4" id="KW-0249">Electron transport</keyword>
<feature type="signal peptide" evidence="7">
    <location>
        <begin position="1"/>
        <end position="29"/>
    </location>
</feature>
<keyword evidence="1" id="KW-0813">Transport</keyword>
<dbReference type="PRINTS" id="PR00604">
    <property type="entry name" value="CYTCHRMECIAB"/>
</dbReference>
<dbReference type="Gene3D" id="1.10.760.10">
    <property type="entry name" value="Cytochrome c-like domain"/>
    <property type="match status" value="1"/>
</dbReference>
<dbReference type="InterPro" id="IPR036909">
    <property type="entry name" value="Cyt_c-like_dom_sf"/>
</dbReference>
<feature type="chain" id="PRO_5031251726" evidence="7">
    <location>
        <begin position="30"/>
        <end position="136"/>
    </location>
</feature>
<keyword evidence="3 6" id="KW-0479">Metal-binding</keyword>
<organism evidence="9 10">
    <name type="scientific">Halomonas campaniensis</name>
    <dbReference type="NCBI Taxonomy" id="213554"/>
    <lineage>
        <taxon>Bacteria</taxon>
        <taxon>Pseudomonadati</taxon>
        <taxon>Pseudomonadota</taxon>
        <taxon>Gammaproteobacteria</taxon>
        <taxon>Oceanospirillales</taxon>
        <taxon>Halomonadaceae</taxon>
        <taxon>Halomonas</taxon>
    </lineage>
</organism>
<evidence type="ECO:0000313" key="10">
    <source>
        <dbReference type="Proteomes" id="UP000553442"/>
    </source>
</evidence>
<dbReference type="Proteomes" id="UP000553442">
    <property type="component" value="Unassembled WGS sequence"/>
</dbReference>